<dbReference type="SUPFAM" id="SSF54236">
    <property type="entry name" value="Ubiquitin-like"/>
    <property type="match status" value="1"/>
</dbReference>
<sequence length="717" mass="78975">MERGVPETTLYILDHEGLQAVSMSGHEGVSEAPLLVEDLVDNDVDLDADDDDIDVDCDSFESMETISDNVSIWMDGEKHWVSGVDANTTCADLISALLSFQELEQQHKCSEMSLAITQEYVIVKQLRHYEEYLDGGARVFDVLPARHTLARKECELLLRHLGALPLGQPKTTVTASTEVATASPSPNSNNKVSSLLSTDKDSGMGSPMGSSRSARFRRRGKHRAATGARNSQIQQNQRQEQTLQPQQTRYNACPNERLMKIILAQDETIHRQLSLLREKERQILKIEEEKHRVRERELGKNYLLETYLNALDEAEYANLNAQAIDAKAPRATLTMTATPTTPVTRRLQAGDTDFSGVAHGELGAHIFIDEPSMPQPQMEMGAVTAAESTAIPGGLELQPLRSGCATGNAFVAHNGAAPTAAVSGNEAMADVDAAIADDLQIYWLEKIYAVNKQLQRDEELLLRLHAKVRKHQLKRAYQTKSEVLQQIDKLDSELAAQVADIHGVERKLLTANEQLKAKLGVLEFLSREFVDNLEQDDVIETQVDSTKLLASNQMNSARDLQDLRQLIAKPTPTPQGQPTHPDSPVDATHQSQNNENTTKQRQLQEQIIIDKNTHAPQLADAKNVKKQMFTATQSVATSTRATAAPIVPTISKPTTKLQQCHPNAVAPLLLSVPQQPHQHRESAAALSVGHCAKPPMPLAGFLPRSEFTDITTLGTLV</sequence>
<gene>
    <name evidence="4" type="primary">LOC115632600</name>
</gene>
<protein>
    <submittedName>
        <fullName evidence="4">Uncharacterized protein LOC115632600</fullName>
    </submittedName>
</protein>
<dbReference type="AlphaFoldDB" id="A0A6J2UC99"/>
<dbReference type="OrthoDB" id="10034447at2759"/>
<dbReference type="PANTHER" id="PTHR15286">
    <property type="entry name" value="RAS-ASSOCIATING DOMAIN CONTAINING PROTEIN"/>
    <property type="match status" value="1"/>
</dbReference>
<dbReference type="GeneID" id="115632600"/>
<feature type="compositionally biased region" description="Low complexity" evidence="2">
    <location>
        <begin position="232"/>
        <end position="247"/>
    </location>
</feature>
<dbReference type="PANTHER" id="PTHR15286:SF1">
    <property type="entry name" value="FI07216P"/>
    <property type="match status" value="1"/>
</dbReference>
<evidence type="ECO:0000313" key="4">
    <source>
        <dbReference type="RefSeq" id="XP_030385685.1"/>
    </source>
</evidence>
<dbReference type="InterPro" id="IPR029071">
    <property type="entry name" value="Ubiquitin-like_domsf"/>
</dbReference>
<reference evidence="4" key="1">
    <citation type="submission" date="2025-08" db="UniProtKB">
        <authorList>
            <consortium name="RefSeq"/>
        </authorList>
    </citation>
    <scope>IDENTIFICATION</scope>
    <source>
        <strain evidence="4">11010-0011.00</strain>
        <tissue evidence="4">Whole body</tissue>
    </source>
</reference>
<name>A0A6J2UC99_DROLE</name>
<feature type="compositionally biased region" description="Basic residues" evidence="2">
    <location>
        <begin position="214"/>
        <end position="224"/>
    </location>
</feature>
<evidence type="ECO:0000256" key="1">
    <source>
        <dbReference type="SAM" id="Coils"/>
    </source>
</evidence>
<feature type="compositionally biased region" description="Low complexity" evidence="2">
    <location>
        <begin position="175"/>
        <end position="213"/>
    </location>
</feature>
<evidence type="ECO:0000256" key="2">
    <source>
        <dbReference type="SAM" id="MobiDB-lite"/>
    </source>
</evidence>
<feature type="coiled-coil region" evidence="1">
    <location>
        <begin position="269"/>
        <end position="296"/>
    </location>
</feature>
<proteinExistence type="predicted"/>
<dbReference type="InterPro" id="IPR033593">
    <property type="entry name" value="N-RASSF"/>
</dbReference>
<organism evidence="3 4">
    <name type="scientific">Drosophila lebanonensis</name>
    <name type="common">Fruit fly</name>
    <name type="synonym">Scaptodrosophila lebanonensis</name>
    <dbReference type="NCBI Taxonomy" id="7225"/>
    <lineage>
        <taxon>Eukaryota</taxon>
        <taxon>Metazoa</taxon>
        <taxon>Ecdysozoa</taxon>
        <taxon>Arthropoda</taxon>
        <taxon>Hexapoda</taxon>
        <taxon>Insecta</taxon>
        <taxon>Pterygota</taxon>
        <taxon>Neoptera</taxon>
        <taxon>Endopterygota</taxon>
        <taxon>Diptera</taxon>
        <taxon>Brachycera</taxon>
        <taxon>Muscomorpha</taxon>
        <taxon>Ephydroidea</taxon>
        <taxon>Drosophilidae</taxon>
        <taxon>Scaptodrosophila</taxon>
    </lineage>
</organism>
<evidence type="ECO:0000313" key="3">
    <source>
        <dbReference type="Proteomes" id="UP000504634"/>
    </source>
</evidence>
<dbReference type="RefSeq" id="XP_030385685.1">
    <property type="nucleotide sequence ID" value="XM_030529825.1"/>
</dbReference>
<dbReference type="Gene3D" id="3.10.20.90">
    <property type="entry name" value="Phosphatidylinositol 3-kinase Catalytic Subunit, Chain A, domain 1"/>
    <property type="match status" value="1"/>
</dbReference>
<feature type="region of interest" description="Disordered" evidence="2">
    <location>
        <begin position="569"/>
        <end position="601"/>
    </location>
</feature>
<dbReference type="Proteomes" id="UP000504634">
    <property type="component" value="Unplaced"/>
</dbReference>
<feature type="region of interest" description="Disordered" evidence="2">
    <location>
        <begin position="175"/>
        <end position="248"/>
    </location>
</feature>
<keyword evidence="1" id="KW-0175">Coiled coil</keyword>
<accession>A0A6J2UC99</accession>
<feature type="compositionally biased region" description="Polar residues" evidence="2">
    <location>
        <begin position="588"/>
        <end position="601"/>
    </location>
</feature>
<keyword evidence="3" id="KW-1185">Reference proteome</keyword>